<dbReference type="FunFam" id="2.60.120.330:FF:000009">
    <property type="entry name" value="Flavonol synthase"/>
    <property type="match status" value="1"/>
</dbReference>
<comment type="cofactor">
    <cofactor evidence="1">
        <name>L-ascorbate</name>
        <dbReference type="ChEBI" id="CHEBI:38290"/>
    </cofactor>
</comment>
<dbReference type="OrthoDB" id="288590at2759"/>
<evidence type="ECO:0000256" key="7">
    <source>
        <dbReference type="ARBA" id="ARBA00023004"/>
    </source>
</evidence>
<dbReference type="Gene3D" id="2.60.120.330">
    <property type="entry name" value="B-lactam Antibiotic, Isopenicillin N Synthase, Chain"/>
    <property type="match status" value="1"/>
</dbReference>
<dbReference type="GO" id="GO:0009813">
    <property type="term" value="P:flavonoid biosynthetic process"/>
    <property type="evidence" value="ECO:0007669"/>
    <property type="project" value="UniProtKB-KW"/>
</dbReference>
<reference evidence="12" key="1">
    <citation type="journal article" date="2017" name="Plant J.">
        <title>The pomegranate (Punica granatum L.) genome and the genomics of punicalagin biosynthesis.</title>
        <authorList>
            <person name="Qin G."/>
            <person name="Xu C."/>
            <person name="Ming R."/>
            <person name="Tang H."/>
            <person name="Guyot R."/>
            <person name="Kramer E.M."/>
            <person name="Hu Y."/>
            <person name="Yi X."/>
            <person name="Qi Y."/>
            <person name="Xu X."/>
            <person name="Gao Z."/>
            <person name="Pan H."/>
            <person name="Jian J."/>
            <person name="Tian Y."/>
            <person name="Yue Z."/>
            <person name="Xu Y."/>
        </authorList>
    </citation>
    <scope>NUCLEOTIDE SEQUENCE [LARGE SCALE GENOMIC DNA]</scope>
    <source>
        <strain evidence="12">cv. Dabenzi</strain>
    </source>
</reference>
<keyword evidence="5" id="KW-0223">Dioxygenase</keyword>
<dbReference type="Proteomes" id="UP000515151">
    <property type="component" value="Chromosome 4"/>
</dbReference>
<keyword evidence="6 9" id="KW-0560">Oxidoreductase</keyword>
<dbReference type="GO" id="GO:0031418">
    <property type="term" value="F:L-ascorbic acid binding"/>
    <property type="evidence" value="ECO:0007669"/>
    <property type="project" value="UniProtKB-KW"/>
</dbReference>
<dbReference type="GeneID" id="116203029"/>
<dbReference type="AlphaFoldDB" id="A0A218XV22"/>
<evidence type="ECO:0000256" key="4">
    <source>
        <dbReference type="ARBA" id="ARBA00022896"/>
    </source>
</evidence>
<evidence type="ECO:0000256" key="8">
    <source>
        <dbReference type="ARBA" id="ARBA00023241"/>
    </source>
</evidence>
<organism evidence="11 12">
    <name type="scientific">Punica granatum</name>
    <name type="common">Pomegranate</name>
    <dbReference type="NCBI Taxonomy" id="22663"/>
    <lineage>
        <taxon>Eukaryota</taxon>
        <taxon>Viridiplantae</taxon>
        <taxon>Streptophyta</taxon>
        <taxon>Embryophyta</taxon>
        <taxon>Tracheophyta</taxon>
        <taxon>Spermatophyta</taxon>
        <taxon>Magnoliopsida</taxon>
        <taxon>eudicotyledons</taxon>
        <taxon>Gunneridae</taxon>
        <taxon>Pentapetalae</taxon>
        <taxon>rosids</taxon>
        <taxon>malvids</taxon>
        <taxon>Myrtales</taxon>
        <taxon>Lythraceae</taxon>
        <taxon>Punica</taxon>
    </lineage>
</organism>
<dbReference type="Proteomes" id="UP000197138">
    <property type="component" value="Unassembled WGS sequence"/>
</dbReference>
<reference evidence="11" key="2">
    <citation type="submission" date="2017-06" db="EMBL/GenBank/DDBJ databases">
        <title>The pomegranate genome and the genomics of punicalagin biosynthesis.</title>
        <authorList>
            <person name="Xu C."/>
        </authorList>
    </citation>
    <scope>NUCLEOTIDE SEQUENCE [LARGE SCALE GENOMIC DNA]</scope>
    <source>
        <tissue evidence="11">Fresh leaf</tissue>
    </source>
</reference>
<dbReference type="PANTHER" id="PTHR47991">
    <property type="entry name" value="OXOGLUTARATE/IRON-DEPENDENT DIOXYGENASE"/>
    <property type="match status" value="1"/>
</dbReference>
<evidence type="ECO:0000256" key="5">
    <source>
        <dbReference type="ARBA" id="ARBA00022964"/>
    </source>
</evidence>
<reference evidence="13" key="3">
    <citation type="journal article" date="2020" name="Plant Biotechnol. J.">
        <title>The pomegranate (Punica granatum L.) draft genome dissects genetic divergence between soft- and hard-seeded cultivars.</title>
        <authorList>
            <person name="Luo X."/>
            <person name="Li H."/>
            <person name="Wu Z."/>
            <person name="Yao W."/>
            <person name="Zhao P."/>
            <person name="Cao D."/>
            <person name="Yu H."/>
            <person name="Li K."/>
            <person name="Poudel K."/>
            <person name="Zhao D."/>
            <person name="Zhang F."/>
            <person name="Xia X."/>
            <person name="Chen L."/>
            <person name="Wang Q."/>
            <person name="Jing D."/>
            <person name="Cao S."/>
        </authorList>
    </citation>
    <scope>NUCLEOTIDE SEQUENCE [LARGE SCALE GENOMIC DNA]</scope>
</reference>
<protein>
    <submittedName>
        <fullName evidence="14">Flavonol synthase/flavanone 3-hydroxylase-like</fullName>
    </submittedName>
</protein>
<evidence type="ECO:0000313" key="14">
    <source>
        <dbReference type="RefSeq" id="XP_031390545.1"/>
    </source>
</evidence>
<name>A0A218XV22_PUNGR</name>
<keyword evidence="8" id="KW-0284">Flavonoid biosynthesis</keyword>
<evidence type="ECO:0000313" key="12">
    <source>
        <dbReference type="Proteomes" id="UP000197138"/>
    </source>
</evidence>
<reference evidence="14" key="4">
    <citation type="submission" date="2025-04" db="UniProtKB">
        <authorList>
            <consortium name="RefSeq"/>
        </authorList>
    </citation>
    <scope>IDENTIFICATION</scope>
    <source>
        <tissue evidence="14">Leaf</tissue>
    </source>
</reference>
<evidence type="ECO:0000313" key="11">
    <source>
        <dbReference type="EMBL" id="OWM88439.1"/>
    </source>
</evidence>
<dbReference type="GO" id="GO:0051213">
    <property type="term" value="F:dioxygenase activity"/>
    <property type="evidence" value="ECO:0007669"/>
    <property type="project" value="UniProtKB-KW"/>
</dbReference>
<dbReference type="InterPro" id="IPR050295">
    <property type="entry name" value="Plant_2OG-oxidoreductases"/>
</dbReference>
<dbReference type="InterPro" id="IPR044861">
    <property type="entry name" value="IPNS-like_FE2OG_OXY"/>
</dbReference>
<evidence type="ECO:0000256" key="1">
    <source>
        <dbReference type="ARBA" id="ARBA00001961"/>
    </source>
</evidence>
<keyword evidence="7 9" id="KW-0408">Iron</keyword>
<dbReference type="InterPro" id="IPR005123">
    <property type="entry name" value="Oxoglu/Fe-dep_dioxygenase_dom"/>
</dbReference>
<evidence type="ECO:0000256" key="9">
    <source>
        <dbReference type="RuleBase" id="RU003682"/>
    </source>
</evidence>
<evidence type="ECO:0000256" key="3">
    <source>
        <dbReference type="ARBA" id="ARBA00022723"/>
    </source>
</evidence>
<feature type="domain" description="Fe2OG dioxygenase" evidence="10">
    <location>
        <begin position="195"/>
        <end position="294"/>
    </location>
</feature>
<evidence type="ECO:0000313" key="13">
    <source>
        <dbReference type="Proteomes" id="UP000515151"/>
    </source>
</evidence>
<comment type="similarity">
    <text evidence="2 9">Belongs to the iron/ascorbate-dependent oxidoreductase family.</text>
</comment>
<dbReference type="InterPro" id="IPR026992">
    <property type="entry name" value="DIOX_N"/>
</dbReference>
<keyword evidence="4" id="KW-0847">Vitamin C</keyword>
<keyword evidence="3 9" id="KW-0479">Metal-binding</keyword>
<dbReference type="GO" id="GO:0046872">
    <property type="term" value="F:metal ion binding"/>
    <property type="evidence" value="ECO:0007669"/>
    <property type="project" value="UniProtKB-KW"/>
</dbReference>
<dbReference type="GO" id="GO:0046148">
    <property type="term" value="P:pigment biosynthetic process"/>
    <property type="evidence" value="ECO:0007669"/>
    <property type="project" value="UniProtKB-ARBA"/>
</dbReference>
<dbReference type="SUPFAM" id="SSF51197">
    <property type="entry name" value="Clavaminate synthase-like"/>
    <property type="match status" value="1"/>
</dbReference>
<evidence type="ECO:0000259" key="10">
    <source>
        <dbReference type="PROSITE" id="PS51471"/>
    </source>
</evidence>
<evidence type="ECO:0000256" key="6">
    <source>
        <dbReference type="ARBA" id="ARBA00023002"/>
    </source>
</evidence>
<keyword evidence="13" id="KW-1185">Reference proteome</keyword>
<dbReference type="InterPro" id="IPR027443">
    <property type="entry name" value="IPNS-like_sf"/>
</dbReference>
<accession>A0A218XV22</accession>
<sequence>MAPGEERVQALASAAIHELPDMFVRLAHEQPANSKAIEGVKVPVISLSGPRDAVVDKMRRACNEWGFFLATDHGIPGPLIEQVKRVGVEFFELPHAEKEKLANDRSAGDFEGYGTKMTYNHEQKVEWLDYYFHLLFPPCKVRHERWPHHPPSYKEVTEEYNREIVRVTGELLEMLSEGLGSEKSVLRTCLGGDNIEFEMKINFYPPCPQPQLVLGVEPHTDMSALTILVPNDVPGLQLWKDGQWVAVDYVPDALFIHIGDQIEVLSNGKYKGVLHRSLVNKERTRMSWAVFAAPPQEAIIGPLPELVNEVNPAKYKTRTFAEFRHCKLNKLPLD</sequence>
<dbReference type="PROSITE" id="PS51471">
    <property type="entry name" value="FE2OG_OXY"/>
    <property type="match status" value="1"/>
</dbReference>
<evidence type="ECO:0000256" key="2">
    <source>
        <dbReference type="ARBA" id="ARBA00008056"/>
    </source>
</evidence>
<dbReference type="Pfam" id="PF14226">
    <property type="entry name" value="DIOX_N"/>
    <property type="match status" value="1"/>
</dbReference>
<dbReference type="RefSeq" id="XP_031390545.1">
    <property type="nucleotide sequence ID" value="XM_031534685.1"/>
</dbReference>
<dbReference type="EMBL" id="MTKT01000797">
    <property type="protein sequence ID" value="OWM88439.1"/>
    <property type="molecule type" value="Genomic_DNA"/>
</dbReference>
<gene>
    <name evidence="14" type="primary">LOC116203029</name>
    <name evidence="11" type="ORF">CDL15_Pgr003851</name>
</gene>
<dbReference type="Pfam" id="PF03171">
    <property type="entry name" value="2OG-FeII_Oxy"/>
    <property type="match status" value="1"/>
</dbReference>
<proteinExistence type="inferred from homology"/>